<dbReference type="PANTHER" id="PTHR14289:SF16">
    <property type="entry name" value="POLYMERASE DELTA-INTERACTING PROTEIN 2"/>
    <property type="match status" value="1"/>
</dbReference>
<comment type="caution">
    <text evidence="4">The sequence shown here is derived from an EMBL/GenBank/DDBJ whole genome shotgun (WGS) entry which is preliminary data.</text>
</comment>
<dbReference type="Pfam" id="PF04379">
    <property type="entry name" value="DUF525"/>
    <property type="match status" value="1"/>
</dbReference>
<dbReference type="PROSITE" id="PS51087">
    <property type="entry name" value="APAG"/>
    <property type="match status" value="1"/>
</dbReference>
<dbReference type="Gene3D" id="2.60.40.1470">
    <property type="entry name" value="ApaG domain"/>
    <property type="match status" value="1"/>
</dbReference>
<reference evidence="4 5" key="1">
    <citation type="submission" date="2018-07" db="EMBL/GenBank/DDBJ databases">
        <title>Genomic Encyclopedia of Type Strains, Phase III (KMG-III): the genomes of soil and plant-associated and newly described type strains.</title>
        <authorList>
            <person name="Whitman W."/>
        </authorList>
    </citation>
    <scope>NUCLEOTIDE SEQUENCE [LARGE SCALE GENOMIC DNA]</scope>
    <source>
        <strain evidence="4 5">CECT 8488</strain>
    </source>
</reference>
<dbReference type="AlphaFoldDB" id="A0A3D9H9K9"/>
<protein>
    <recommendedName>
        <fullName evidence="1 2">Protein ApaG</fullName>
    </recommendedName>
</protein>
<dbReference type="InterPro" id="IPR007474">
    <property type="entry name" value="ApaG_domain"/>
</dbReference>
<feature type="domain" description="ApaG" evidence="3">
    <location>
        <begin position="12"/>
        <end position="136"/>
    </location>
</feature>
<proteinExistence type="inferred from homology"/>
<dbReference type="Proteomes" id="UP000256845">
    <property type="component" value="Unassembled WGS sequence"/>
</dbReference>
<dbReference type="SUPFAM" id="SSF110069">
    <property type="entry name" value="ApaG-like"/>
    <property type="match status" value="1"/>
</dbReference>
<dbReference type="NCBIfam" id="NF003967">
    <property type="entry name" value="PRK05461.1"/>
    <property type="match status" value="1"/>
</dbReference>
<evidence type="ECO:0000256" key="2">
    <source>
        <dbReference type="HAMAP-Rule" id="MF_00791"/>
    </source>
</evidence>
<sequence>MTAHKDDQHMYEETTNGIRVSVRPVYLEDQSSPEDDHYVWAYNVRIENHGEDRVQLINRHWKITDGMGRCQEVRGAGVVGEQPVLAPGDSYEYTSGTPLQTPSGIMMGEYEMERSDGTGFEVTIPAFSLDSPHMSQQIH</sequence>
<dbReference type="GO" id="GO:0070987">
    <property type="term" value="P:error-free translesion synthesis"/>
    <property type="evidence" value="ECO:0007669"/>
    <property type="project" value="TreeGrafter"/>
</dbReference>
<organism evidence="4 5">
    <name type="scientific">Aestuariispira insulae</name>
    <dbReference type="NCBI Taxonomy" id="1461337"/>
    <lineage>
        <taxon>Bacteria</taxon>
        <taxon>Pseudomonadati</taxon>
        <taxon>Pseudomonadota</taxon>
        <taxon>Alphaproteobacteria</taxon>
        <taxon>Rhodospirillales</taxon>
        <taxon>Kiloniellaceae</taxon>
        <taxon>Aestuariispira</taxon>
    </lineage>
</organism>
<evidence type="ECO:0000313" key="4">
    <source>
        <dbReference type="EMBL" id="RED46168.1"/>
    </source>
</evidence>
<evidence type="ECO:0000256" key="1">
    <source>
        <dbReference type="ARBA" id="ARBA00017693"/>
    </source>
</evidence>
<dbReference type="InterPro" id="IPR036767">
    <property type="entry name" value="ApaG_sf"/>
</dbReference>
<gene>
    <name evidence="2" type="primary">apaG</name>
    <name evidence="4" type="ORF">DFP90_11077</name>
</gene>
<evidence type="ECO:0000313" key="5">
    <source>
        <dbReference type="Proteomes" id="UP000256845"/>
    </source>
</evidence>
<dbReference type="EMBL" id="QRDW01000010">
    <property type="protein sequence ID" value="RED46168.1"/>
    <property type="molecule type" value="Genomic_DNA"/>
</dbReference>
<accession>A0A3D9H9K9</accession>
<dbReference type="InterPro" id="IPR023065">
    <property type="entry name" value="Uncharacterised_ApaG"/>
</dbReference>
<dbReference type="HAMAP" id="MF_00791">
    <property type="entry name" value="ApaG"/>
    <property type="match status" value="1"/>
</dbReference>
<keyword evidence="5" id="KW-1185">Reference proteome</keyword>
<name>A0A3D9H9K9_9PROT</name>
<dbReference type="PANTHER" id="PTHR14289">
    <property type="entry name" value="F-BOX ONLY PROTEIN 3"/>
    <property type="match status" value="1"/>
</dbReference>
<evidence type="ECO:0000259" key="3">
    <source>
        <dbReference type="PROSITE" id="PS51087"/>
    </source>
</evidence>